<accession>A0AAQ3AH86</accession>
<gene>
    <name evidence="1" type="ORF">O5398_03595</name>
</gene>
<sequence length="79" mass="9415">MNEILPFSKSFVGIWEQDYQLQILGNKIENKIRELKANIIQKRKSIRLYKSILDNSKINLEMSKRNYHVGLLRPLMQEP</sequence>
<proteinExistence type="predicted"/>
<name>A0AAQ3AH86_9SPIR</name>
<protein>
    <submittedName>
        <fullName evidence="1">Uncharacterized protein</fullName>
    </submittedName>
</protein>
<evidence type="ECO:0000313" key="2">
    <source>
        <dbReference type="Proteomes" id="UP001164544"/>
    </source>
</evidence>
<dbReference type="EMBL" id="CP114637">
    <property type="protein sequence ID" value="WAZ91192.1"/>
    <property type="molecule type" value="Genomic_DNA"/>
</dbReference>
<reference evidence="1" key="1">
    <citation type="submission" date="2022-12" db="EMBL/GenBank/DDBJ databases">
        <title>B. miyamotoi WGS.</title>
        <authorList>
            <person name="Kuleshov K.V."/>
            <person name="Hoornstra D."/>
            <person name="Hovius J.W."/>
            <person name="Platonov A.E."/>
            <person name="Telford S.R. III."/>
        </authorList>
    </citation>
    <scope>NUCLEOTIDE SEQUENCE</scope>
    <source>
        <strain evidence="1">410</strain>
    </source>
</reference>
<evidence type="ECO:0000313" key="1">
    <source>
        <dbReference type="EMBL" id="WAZ91192.1"/>
    </source>
</evidence>
<dbReference type="Proteomes" id="UP001164544">
    <property type="component" value="Chromosome"/>
</dbReference>
<dbReference type="AlphaFoldDB" id="A0AAQ3AH86"/>
<organism evidence="1 2">
    <name type="scientific">Borrelia miyamotoi</name>
    <dbReference type="NCBI Taxonomy" id="47466"/>
    <lineage>
        <taxon>Bacteria</taxon>
        <taxon>Pseudomonadati</taxon>
        <taxon>Spirochaetota</taxon>
        <taxon>Spirochaetia</taxon>
        <taxon>Spirochaetales</taxon>
        <taxon>Borreliaceae</taxon>
        <taxon>Borrelia</taxon>
    </lineage>
</organism>